<feature type="domain" description="Neurotransmitter-gated ion-channel transmembrane" evidence="7">
    <location>
        <begin position="236"/>
        <end position="372"/>
    </location>
</feature>
<evidence type="ECO:0000256" key="1">
    <source>
        <dbReference type="ARBA" id="ARBA00004141"/>
    </source>
</evidence>
<keyword evidence="5" id="KW-0407">Ion channel</keyword>
<keyword evidence="5" id="KW-0732">Signal</keyword>
<dbReference type="SUPFAM" id="SSF63712">
    <property type="entry name" value="Nicotinic receptor ligand binding domain-like"/>
    <property type="match status" value="1"/>
</dbReference>
<feature type="signal peptide" evidence="5">
    <location>
        <begin position="1"/>
        <end position="19"/>
    </location>
</feature>
<dbReference type="Gene3D" id="2.70.170.10">
    <property type="entry name" value="Neurotransmitter-gated ion-channel ligand-binding domain"/>
    <property type="match status" value="1"/>
</dbReference>
<comment type="subcellular location">
    <subcellularLocation>
        <location evidence="1">Membrane</location>
        <topology evidence="1">Multi-pass membrane protein</topology>
    </subcellularLocation>
</comment>
<feature type="transmembrane region" description="Helical" evidence="5">
    <location>
        <begin position="235"/>
        <end position="253"/>
    </location>
</feature>
<feature type="transmembrane region" description="Helical" evidence="5">
    <location>
        <begin position="260"/>
        <end position="278"/>
    </location>
</feature>
<sequence>MKSMILILPLCLSLQDSLGEFTTRSATEIHSIVLGSSYNKYVRPHAITNISIELVLFSLDELDVKRQTMSSSGWLTVTWDDPRLTWEASAYDDIEYIYTKQNKIWRPELIVDNSVEGITPIGHDELFFKVKHTGEVRWDPPGRHVTHCEFDVTYFPFDYQKCSIEIASFAFTTEVLTLIKTRDTINIEDYHDHGEWILHSTQVENHVLVENGEEFSMLEFQVIFERRPGYYITNIVYPVILVSLLTNLVFLLPADSGEKISYILTVLLAQAVLLTLIGDSMPTTSKKAPLIEIYVSLVLVMAALAIVITILNLRLHLRADQSAVPKWLKIFTLKVLLRISCRTSKVKDCVVSKEVSNEDTDEDDYVNVRGIALNRMSTLRPKVPIRKNPQFPFDCKEVSAFLDLFFFHLFNIVIFIATMVLVLILSVSDVPPTHTAHGE</sequence>
<dbReference type="CDD" id="cd19051">
    <property type="entry name" value="LGIC_TM_cation"/>
    <property type="match status" value="1"/>
</dbReference>
<evidence type="ECO:0000256" key="5">
    <source>
        <dbReference type="RuleBase" id="RU000687"/>
    </source>
</evidence>
<dbReference type="AlphaFoldDB" id="A0A8W8KVL5"/>
<feature type="chain" id="PRO_5036515513" description="Neuronal acetylcholine receptor subunit alpha-6" evidence="5">
    <location>
        <begin position="20"/>
        <end position="439"/>
    </location>
</feature>
<evidence type="ECO:0000259" key="6">
    <source>
        <dbReference type="Pfam" id="PF02931"/>
    </source>
</evidence>
<dbReference type="EnsemblMetazoa" id="G25462.1">
    <property type="protein sequence ID" value="G25462.1:cds"/>
    <property type="gene ID" value="G25462"/>
</dbReference>
<keyword evidence="5" id="KW-0813">Transport</keyword>
<evidence type="ECO:0000256" key="4">
    <source>
        <dbReference type="ARBA" id="ARBA00023136"/>
    </source>
</evidence>
<keyword evidence="4 5" id="KW-0472">Membrane</keyword>
<dbReference type="Pfam" id="PF02932">
    <property type="entry name" value="Neur_chan_memb"/>
    <property type="match status" value="1"/>
</dbReference>
<evidence type="ECO:0000313" key="9">
    <source>
        <dbReference type="Proteomes" id="UP000005408"/>
    </source>
</evidence>
<evidence type="ECO:0000256" key="2">
    <source>
        <dbReference type="ARBA" id="ARBA00022692"/>
    </source>
</evidence>
<proteinExistence type="inferred from homology"/>
<dbReference type="InterPro" id="IPR038050">
    <property type="entry name" value="Neuro_actylchol_rec"/>
</dbReference>
<keyword evidence="9" id="KW-1185">Reference proteome</keyword>
<dbReference type="InterPro" id="IPR006029">
    <property type="entry name" value="Neurotrans-gated_channel_TM"/>
</dbReference>
<feature type="domain" description="Neurotransmitter-gated ion-channel ligand-binding" evidence="6">
    <location>
        <begin position="35"/>
        <end position="228"/>
    </location>
</feature>
<dbReference type="Gene3D" id="1.20.58.390">
    <property type="entry name" value="Neurotransmitter-gated ion-channel transmembrane domain"/>
    <property type="match status" value="1"/>
</dbReference>
<dbReference type="Proteomes" id="UP000005408">
    <property type="component" value="Unassembled WGS sequence"/>
</dbReference>
<dbReference type="SUPFAM" id="SSF90112">
    <property type="entry name" value="Neurotransmitter-gated ion-channel transmembrane pore"/>
    <property type="match status" value="1"/>
</dbReference>
<dbReference type="CDD" id="cd18989">
    <property type="entry name" value="LGIC_ECD_cation"/>
    <property type="match status" value="1"/>
</dbReference>
<keyword evidence="3 5" id="KW-1133">Transmembrane helix</keyword>
<dbReference type="OMA" id="PFDCKEV"/>
<organism evidence="8 9">
    <name type="scientific">Magallana gigas</name>
    <name type="common">Pacific oyster</name>
    <name type="synonym">Crassostrea gigas</name>
    <dbReference type="NCBI Taxonomy" id="29159"/>
    <lineage>
        <taxon>Eukaryota</taxon>
        <taxon>Metazoa</taxon>
        <taxon>Spiralia</taxon>
        <taxon>Lophotrochozoa</taxon>
        <taxon>Mollusca</taxon>
        <taxon>Bivalvia</taxon>
        <taxon>Autobranchia</taxon>
        <taxon>Pteriomorphia</taxon>
        <taxon>Ostreida</taxon>
        <taxon>Ostreoidea</taxon>
        <taxon>Ostreidae</taxon>
        <taxon>Magallana</taxon>
    </lineage>
</organism>
<dbReference type="GO" id="GO:0005230">
    <property type="term" value="F:extracellular ligand-gated monoatomic ion channel activity"/>
    <property type="evidence" value="ECO:0007669"/>
    <property type="project" value="InterPro"/>
</dbReference>
<dbReference type="PANTHER" id="PTHR18945">
    <property type="entry name" value="NEUROTRANSMITTER GATED ION CHANNEL"/>
    <property type="match status" value="1"/>
</dbReference>
<protein>
    <recommendedName>
        <fullName evidence="10">Neuronal acetylcholine receptor subunit alpha-6</fullName>
    </recommendedName>
</protein>
<dbReference type="InterPro" id="IPR036719">
    <property type="entry name" value="Neuro-gated_channel_TM_sf"/>
</dbReference>
<dbReference type="InterPro" id="IPR006201">
    <property type="entry name" value="Neur_channel"/>
</dbReference>
<evidence type="ECO:0000256" key="3">
    <source>
        <dbReference type="ARBA" id="ARBA00022989"/>
    </source>
</evidence>
<dbReference type="InterPro" id="IPR018000">
    <property type="entry name" value="Neurotransmitter_ion_chnl_CS"/>
</dbReference>
<keyword evidence="5" id="KW-0406">Ion transport</keyword>
<dbReference type="GO" id="GO:0004888">
    <property type="term" value="F:transmembrane signaling receptor activity"/>
    <property type="evidence" value="ECO:0007669"/>
    <property type="project" value="InterPro"/>
</dbReference>
<dbReference type="GO" id="GO:0016020">
    <property type="term" value="C:membrane"/>
    <property type="evidence" value="ECO:0007669"/>
    <property type="project" value="UniProtKB-SubCell"/>
</dbReference>
<dbReference type="Pfam" id="PF02931">
    <property type="entry name" value="Neur_chan_LBD"/>
    <property type="match status" value="1"/>
</dbReference>
<dbReference type="OrthoDB" id="6099057at2759"/>
<evidence type="ECO:0000259" key="7">
    <source>
        <dbReference type="Pfam" id="PF02932"/>
    </source>
</evidence>
<keyword evidence="2 5" id="KW-0812">Transmembrane</keyword>
<feature type="transmembrane region" description="Helical" evidence="5">
    <location>
        <begin position="404"/>
        <end position="425"/>
    </location>
</feature>
<dbReference type="PRINTS" id="PR00252">
    <property type="entry name" value="NRIONCHANNEL"/>
</dbReference>
<dbReference type="PROSITE" id="PS00236">
    <property type="entry name" value="NEUROTR_ION_CHANNEL"/>
    <property type="match status" value="1"/>
</dbReference>
<name>A0A8W8KVL5_MAGGI</name>
<reference evidence="8" key="1">
    <citation type="submission" date="2022-08" db="UniProtKB">
        <authorList>
            <consortium name="EnsemblMetazoa"/>
        </authorList>
    </citation>
    <scope>IDENTIFICATION</scope>
    <source>
        <strain evidence="8">05x7-T-G4-1.051#20</strain>
    </source>
</reference>
<evidence type="ECO:0008006" key="10">
    <source>
        <dbReference type="Google" id="ProtNLM"/>
    </source>
</evidence>
<dbReference type="FunFam" id="2.70.170.10:FF:000028">
    <property type="entry name" value="AcetylCholine Receptor"/>
    <property type="match status" value="1"/>
</dbReference>
<dbReference type="InterPro" id="IPR006202">
    <property type="entry name" value="Neur_chan_lig-bd"/>
</dbReference>
<comment type="similarity">
    <text evidence="5">Belongs to the ligand-gated ion channel (TC 1.A.9) family.</text>
</comment>
<evidence type="ECO:0000313" key="8">
    <source>
        <dbReference type="EnsemblMetazoa" id="G25462.1:cds"/>
    </source>
</evidence>
<dbReference type="InterPro" id="IPR036734">
    <property type="entry name" value="Neur_chan_lig-bd_sf"/>
</dbReference>
<accession>A0A8W8KVL5</accession>
<feature type="transmembrane region" description="Helical" evidence="5">
    <location>
        <begin position="293"/>
        <end position="313"/>
    </location>
</feature>